<evidence type="ECO:0000313" key="1">
    <source>
        <dbReference type="EMBL" id="HIT59402.1"/>
    </source>
</evidence>
<evidence type="ECO:0000313" key="2">
    <source>
        <dbReference type="Proteomes" id="UP000824136"/>
    </source>
</evidence>
<dbReference type="AlphaFoldDB" id="A0A9D1GUN2"/>
<dbReference type="Proteomes" id="UP000824136">
    <property type="component" value="Unassembled WGS sequence"/>
</dbReference>
<dbReference type="EMBL" id="DVLL01000021">
    <property type="protein sequence ID" value="HIT59402.1"/>
    <property type="molecule type" value="Genomic_DNA"/>
</dbReference>
<dbReference type="Pfam" id="PF14277">
    <property type="entry name" value="DUF4364"/>
    <property type="match status" value="1"/>
</dbReference>
<sequence>MANYDKFIPASLTLDDTYAIKILICYFMRQIDRPITHNQLAEIATADGSVNYFVFSGVLAEMIDSGMIIPKTIDSEEYYTLSENAYEGANDFKRMVPKSFRDRILTSGLKFFAKLKNDNDVKIDTVRMDRGYSVNCVCKEGELTLMELKLFAPDEEQAQMLADKIRDNPADFYAKVIDYALENEEYEPQPEEVTDI</sequence>
<accession>A0A9D1GUN2</accession>
<comment type="caution">
    <text evidence="1">The sequence shown here is derived from an EMBL/GenBank/DDBJ whole genome shotgun (WGS) entry which is preliminary data.</text>
</comment>
<name>A0A9D1GUN2_9FIRM</name>
<organism evidence="1 2">
    <name type="scientific">Candidatus Faeciplasma pullistercoris</name>
    <dbReference type="NCBI Taxonomy" id="2840800"/>
    <lineage>
        <taxon>Bacteria</taxon>
        <taxon>Bacillati</taxon>
        <taxon>Bacillota</taxon>
        <taxon>Clostridia</taxon>
        <taxon>Eubacteriales</taxon>
        <taxon>Oscillospiraceae</taxon>
        <taxon>Oscillospiraceae incertae sedis</taxon>
        <taxon>Candidatus Faeciplasma</taxon>
    </lineage>
</organism>
<proteinExistence type="predicted"/>
<protein>
    <submittedName>
        <fullName evidence="1">DUF4364 family protein</fullName>
    </submittedName>
</protein>
<reference evidence="1" key="2">
    <citation type="journal article" date="2021" name="PeerJ">
        <title>Extensive microbial diversity within the chicken gut microbiome revealed by metagenomics and culture.</title>
        <authorList>
            <person name="Gilroy R."/>
            <person name="Ravi A."/>
            <person name="Getino M."/>
            <person name="Pursley I."/>
            <person name="Horton D.L."/>
            <person name="Alikhan N.F."/>
            <person name="Baker D."/>
            <person name="Gharbi K."/>
            <person name="Hall N."/>
            <person name="Watson M."/>
            <person name="Adriaenssens E.M."/>
            <person name="Foster-Nyarko E."/>
            <person name="Jarju S."/>
            <person name="Secka A."/>
            <person name="Antonio M."/>
            <person name="Oren A."/>
            <person name="Chaudhuri R.R."/>
            <person name="La Ragione R."/>
            <person name="Hildebrand F."/>
            <person name="Pallen M.J."/>
        </authorList>
    </citation>
    <scope>NUCLEOTIDE SEQUENCE</scope>
    <source>
        <strain evidence="1">CHK33-4379</strain>
    </source>
</reference>
<gene>
    <name evidence="1" type="ORF">IAC39_06795</name>
</gene>
<reference evidence="1" key="1">
    <citation type="submission" date="2020-10" db="EMBL/GenBank/DDBJ databases">
        <authorList>
            <person name="Gilroy R."/>
        </authorList>
    </citation>
    <scope>NUCLEOTIDE SEQUENCE</scope>
    <source>
        <strain evidence="1">CHK33-4379</strain>
    </source>
</reference>
<dbReference type="InterPro" id="IPR025374">
    <property type="entry name" value="DUF4364"/>
</dbReference>